<dbReference type="PANTHER" id="PTHR37953">
    <property type="entry name" value="UPF0127 PROTEIN MJ1496"/>
    <property type="match status" value="1"/>
</dbReference>
<name>A0A1G1WDH9_9BACT</name>
<dbReference type="InterPro" id="IPR003795">
    <property type="entry name" value="DUF192"/>
</dbReference>
<organism evidence="2 3">
    <name type="scientific">Candidatus Woykebacteria bacterium RBG_16_44_10</name>
    <dbReference type="NCBI Taxonomy" id="1802597"/>
    <lineage>
        <taxon>Bacteria</taxon>
        <taxon>Candidatus Woykeibacteriota</taxon>
    </lineage>
</organism>
<keyword evidence="1" id="KW-1133">Transmembrane helix</keyword>
<dbReference type="PANTHER" id="PTHR37953:SF1">
    <property type="entry name" value="UPF0127 PROTEIN MJ1496"/>
    <property type="match status" value="1"/>
</dbReference>
<keyword evidence="1" id="KW-0472">Membrane</keyword>
<sequence>MRSIKFVAAFCKLCENKGVLGPPTITNKIFIIIFGLLLLAFSVFILTSAQKKSYEPVATEGFLTLEINGAKITAEIAKTPAEVAKGLSERKSLDEQSGMLFYLGSRRNAPFWMKDMKFPIDIIWIDKGTIVYIVENAPVPTQDNIPAYTPDKLATHALEVNAGFVAKHNIKIGDRLKIPTN</sequence>
<evidence type="ECO:0008006" key="4">
    <source>
        <dbReference type="Google" id="ProtNLM"/>
    </source>
</evidence>
<dbReference type="InterPro" id="IPR038695">
    <property type="entry name" value="Saro_0823-like_sf"/>
</dbReference>
<keyword evidence="1" id="KW-0812">Transmembrane</keyword>
<dbReference type="Pfam" id="PF02643">
    <property type="entry name" value="DUF192"/>
    <property type="match status" value="1"/>
</dbReference>
<evidence type="ECO:0000313" key="2">
    <source>
        <dbReference type="EMBL" id="OGY25704.1"/>
    </source>
</evidence>
<dbReference type="AlphaFoldDB" id="A0A1G1WDH9"/>
<gene>
    <name evidence="2" type="ORF">A2Z24_01030</name>
</gene>
<accession>A0A1G1WDH9</accession>
<evidence type="ECO:0000313" key="3">
    <source>
        <dbReference type="Proteomes" id="UP000177588"/>
    </source>
</evidence>
<protein>
    <recommendedName>
        <fullName evidence="4">DUF192 domain-containing protein</fullName>
    </recommendedName>
</protein>
<comment type="caution">
    <text evidence="2">The sequence shown here is derived from an EMBL/GenBank/DDBJ whole genome shotgun (WGS) entry which is preliminary data.</text>
</comment>
<dbReference type="Gene3D" id="2.60.120.1140">
    <property type="entry name" value="Protein of unknown function DUF192"/>
    <property type="match status" value="1"/>
</dbReference>
<dbReference type="Proteomes" id="UP000177588">
    <property type="component" value="Unassembled WGS sequence"/>
</dbReference>
<reference evidence="2 3" key="1">
    <citation type="journal article" date="2016" name="Nat. Commun.">
        <title>Thousands of microbial genomes shed light on interconnected biogeochemical processes in an aquifer system.</title>
        <authorList>
            <person name="Anantharaman K."/>
            <person name="Brown C.T."/>
            <person name="Hug L.A."/>
            <person name="Sharon I."/>
            <person name="Castelle C.J."/>
            <person name="Probst A.J."/>
            <person name="Thomas B.C."/>
            <person name="Singh A."/>
            <person name="Wilkins M.J."/>
            <person name="Karaoz U."/>
            <person name="Brodie E.L."/>
            <person name="Williams K.H."/>
            <person name="Hubbard S.S."/>
            <person name="Banfield J.F."/>
        </authorList>
    </citation>
    <scope>NUCLEOTIDE SEQUENCE [LARGE SCALE GENOMIC DNA]</scope>
</reference>
<dbReference type="EMBL" id="MHCT01000023">
    <property type="protein sequence ID" value="OGY25704.1"/>
    <property type="molecule type" value="Genomic_DNA"/>
</dbReference>
<feature type="transmembrane region" description="Helical" evidence="1">
    <location>
        <begin position="29"/>
        <end position="47"/>
    </location>
</feature>
<proteinExistence type="predicted"/>
<evidence type="ECO:0000256" key="1">
    <source>
        <dbReference type="SAM" id="Phobius"/>
    </source>
</evidence>